<comment type="caution">
    <text evidence="8">The sequence shown here is derived from an EMBL/GenBank/DDBJ whole genome shotgun (WGS) entry which is preliminary data.</text>
</comment>
<dbReference type="InterPro" id="IPR038658">
    <property type="entry name" value="SsgB_sf"/>
</dbReference>
<dbReference type="EMBL" id="BMVN01000128">
    <property type="protein sequence ID" value="GHA77744.1"/>
    <property type="molecule type" value="Genomic_DNA"/>
</dbReference>
<dbReference type="Pfam" id="PF04686">
    <property type="entry name" value="SsgA"/>
    <property type="match status" value="1"/>
</dbReference>
<evidence type="ECO:0000256" key="3">
    <source>
        <dbReference type="ARBA" id="ARBA00022618"/>
    </source>
</evidence>
<proteinExistence type="inferred from homology"/>
<keyword evidence="9" id="KW-1185">Reference proteome</keyword>
<keyword evidence="4" id="KW-0749">Sporulation</keyword>
<comment type="similarity">
    <text evidence="2">Belongs to the SsgA family.</text>
</comment>
<keyword evidence="6" id="KW-0131">Cell cycle</keyword>
<dbReference type="Gene3D" id="2.30.31.20">
    <property type="entry name" value="Sporulation-specific cell division protein SsgB"/>
    <property type="match status" value="1"/>
</dbReference>
<name>A0ABQ3DBX8_9ACTN</name>
<keyword evidence="5" id="KW-0717">Septation</keyword>
<feature type="region of interest" description="Disordered" evidence="7">
    <location>
        <begin position="1"/>
        <end position="20"/>
    </location>
</feature>
<evidence type="ECO:0000256" key="6">
    <source>
        <dbReference type="ARBA" id="ARBA00023306"/>
    </source>
</evidence>
<sequence length="154" mass="17033">MDQHREHAARPAGRSPVAGPSETVRHDVWVWLAPTGTRRIAVRAHFDYDRADPCAVRVSFCLPHQRQVTWIFARDLLADGLYFPVGAGDIRIAPDGGPAGNNTRITLTPPSGAAVIQVRRASVRDFLRATERLVPRGQEEIDIDAFLKDCVEEG</sequence>
<evidence type="ECO:0000256" key="2">
    <source>
        <dbReference type="ARBA" id="ARBA00009323"/>
    </source>
</evidence>
<evidence type="ECO:0000313" key="8">
    <source>
        <dbReference type="EMBL" id="GHA77744.1"/>
    </source>
</evidence>
<accession>A0ABQ3DBX8</accession>
<dbReference type="Proteomes" id="UP000653644">
    <property type="component" value="Unassembled WGS sequence"/>
</dbReference>
<keyword evidence="3 8" id="KW-0132">Cell division</keyword>
<evidence type="ECO:0000256" key="7">
    <source>
        <dbReference type="SAM" id="MobiDB-lite"/>
    </source>
</evidence>
<dbReference type="RefSeq" id="WP_189895285.1">
    <property type="nucleotide sequence ID" value="NZ_BMVN01000128.1"/>
</dbReference>
<evidence type="ECO:0000256" key="1">
    <source>
        <dbReference type="ARBA" id="ARBA00004431"/>
    </source>
</evidence>
<evidence type="ECO:0000313" key="9">
    <source>
        <dbReference type="Proteomes" id="UP000653644"/>
    </source>
</evidence>
<organism evidence="8 9">
    <name type="scientific">Streptomyces canarius</name>
    <dbReference type="NCBI Taxonomy" id="285453"/>
    <lineage>
        <taxon>Bacteria</taxon>
        <taxon>Bacillati</taxon>
        <taxon>Actinomycetota</taxon>
        <taxon>Actinomycetes</taxon>
        <taxon>Kitasatosporales</taxon>
        <taxon>Streptomycetaceae</taxon>
        <taxon>Streptomyces</taxon>
    </lineage>
</organism>
<evidence type="ECO:0000256" key="5">
    <source>
        <dbReference type="ARBA" id="ARBA00023210"/>
    </source>
</evidence>
<dbReference type="InterPro" id="IPR006776">
    <property type="entry name" value="SsgB"/>
</dbReference>
<comment type="subcellular location">
    <subcellularLocation>
        <location evidence="1">Cell septum</location>
    </subcellularLocation>
</comment>
<protein>
    <submittedName>
        <fullName evidence="8">Sporulation-specific cell division protein SsgB</fullName>
    </submittedName>
</protein>
<evidence type="ECO:0000256" key="4">
    <source>
        <dbReference type="ARBA" id="ARBA00022969"/>
    </source>
</evidence>
<reference evidence="9" key="1">
    <citation type="journal article" date="2019" name="Int. J. Syst. Evol. Microbiol.">
        <title>The Global Catalogue of Microorganisms (GCM) 10K type strain sequencing project: providing services to taxonomists for standard genome sequencing and annotation.</title>
        <authorList>
            <consortium name="The Broad Institute Genomics Platform"/>
            <consortium name="The Broad Institute Genome Sequencing Center for Infectious Disease"/>
            <person name="Wu L."/>
            <person name="Ma J."/>
        </authorList>
    </citation>
    <scope>NUCLEOTIDE SEQUENCE [LARGE SCALE GENOMIC DNA]</scope>
    <source>
        <strain evidence="9">JCM 4733</strain>
    </source>
</reference>
<gene>
    <name evidence="8" type="primary">ssgB</name>
    <name evidence="8" type="ORF">GCM10010345_94110</name>
</gene>
<dbReference type="GO" id="GO:0051301">
    <property type="term" value="P:cell division"/>
    <property type="evidence" value="ECO:0007669"/>
    <property type="project" value="UniProtKB-KW"/>
</dbReference>